<reference evidence="1 2" key="1">
    <citation type="submission" date="2017-06" db="EMBL/GenBank/DDBJ databases">
        <title>Cultured bacterium strain Saccharothrix yanglingensis Hhs.015.</title>
        <authorList>
            <person name="Xia Y."/>
        </authorList>
    </citation>
    <scope>NUCLEOTIDE SEQUENCE [LARGE SCALE GENOMIC DNA]</scope>
    <source>
        <strain evidence="1 2">Hhs.015</strain>
    </source>
</reference>
<protein>
    <recommendedName>
        <fullName evidence="3">EF-hand domain-containing protein</fullName>
    </recommendedName>
</protein>
<dbReference type="Proteomes" id="UP001225605">
    <property type="component" value="Unassembled WGS sequence"/>
</dbReference>
<organism evidence="1 2">
    <name type="scientific">Saccharothrix yanglingensis</name>
    <dbReference type="NCBI Taxonomy" id="659496"/>
    <lineage>
        <taxon>Bacteria</taxon>
        <taxon>Bacillati</taxon>
        <taxon>Actinomycetota</taxon>
        <taxon>Actinomycetes</taxon>
        <taxon>Pseudonocardiales</taxon>
        <taxon>Pseudonocardiaceae</taxon>
        <taxon>Saccharothrix</taxon>
    </lineage>
</organism>
<keyword evidence="2" id="KW-1185">Reference proteome</keyword>
<evidence type="ECO:0000313" key="2">
    <source>
        <dbReference type="Proteomes" id="UP001225605"/>
    </source>
</evidence>
<sequence>MDDDRLVERIARRLRLFDSNADGVVRRRDVLAAAERVVRGFRVPTASIGAERVRAVYEMLSLALVAEFGDVARDEVRCERFAVAVGADPSRRAELGLRMARADAVAVRECLAGVGEVAKAEQVAEVVVALGAHPGHAPVIRRALERDGALIPLAAVERPFAAYFDGMGCPGLYGPPR</sequence>
<name>A0ABU0X9Y0_9PSEU</name>
<dbReference type="RefSeq" id="WP_306750517.1">
    <property type="nucleotide sequence ID" value="NZ_NSDM01000024.1"/>
</dbReference>
<accession>A0ABU0X9Y0</accession>
<dbReference type="EMBL" id="NSDM01000024">
    <property type="protein sequence ID" value="MDQ2588852.1"/>
    <property type="molecule type" value="Genomic_DNA"/>
</dbReference>
<gene>
    <name evidence="1" type="ORF">CKY47_33890</name>
</gene>
<evidence type="ECO:0000313" key="1">
    <source>
        <dbReference type="EMBL" id="MDQ2588852.1"/>
    </source>
</evidence>
<comment type="caution">
    <text evidence="1">The sequence shown here is derived from an EMBL/GenBank/DDBJ whole genome shotgun (WGS) entry which is preliminary data.</text>
</comment>
<proteinExistence type="predicted"/>
<evidence type="ECO:0008006" key="3">
    <source>
        <dbReference type="Google" id="ProtNLM"/>
    </source>
</evidence>